<gene>
    <name evidence="5" type="ORF">B0A66_19020</name>
</gene>
<dbReference type="InterPro" id="IPR036390">
    <property type="entry name" value="WH_DNA-bd_sf"/>
</dbReference>
<dbReference type="InterPro" id="IPR036388">
    <property type="entry name" value="WH-like_DNA-bd_sf"/>
</dbReference>
<dbReference type="GO" id="GO:0003677">
    <property type="term" value="F:DNA binding"/>
    <property type="evidence" value="ECO:0007669"/>
    <property type="project" value="UniProtKB-KW"/>
</dbReference>
<evidence type="ECO:0000259" key="4">
    <source>
        <dbReference type="PROSITE" id="PS51118"/>
    </source>
</evidence>
<feature type="domain" description="HTH hxlR-type" evidence="4">
    <location>
        <begin position="15"/>
        <end position="117"/>
    </location>
</feature>
<protein>
    <submittedName>
        <fullName evidence="5">Transcriptional regulator</fullName>
    </submittedName>
</protein>
<reference evidence="5 6" key="1">
    <citation type="submission" date="2016-11" db="EMBL/GenBank/DDBJ databases">
        <title>Whole genomes of Flavobacteriaceae.</title>
        <authorList>
            <person name="Stine C."/>
            <person name="Li C."/>
            <person name="Tadesse D."/>
        </authorList>
    </citation>
    <scope>NUCLEOTIDE SEQUENCE [LARGE SCALE GENOMIC DNA]</scope>
    <source>
        <strain evidence="5 6">DSM 18292</strain>
    </source>
</reference>
<sequence>MKITDEKIVQDPADCAQSLRNVIDAMFVLNGKWKLALILCISQSSKRFSEIQSEVPISPKVLANELKHLELNNFIKRNVFPTTPVTIIYEATEYCQTLKNVICELDQWGEKHRKVITGK</sequence>
<evidence type="ECO:0000256" key="3">
    <source>
        <dbReference type="ARBA" id="ARBA00023163"/>
    </source>
</evidence>
<evidence type="ECO:0000313" key="6">
    <source>
        <dbReference type="Proteomes" id="UP000198345"/>
    </source>
</evidence>
<keyword evidence="1" id="KW-0805">Transcription regulation</keyword>
<comment type="caution">
    <text evidence="5">The sequence shown here is derived from an EMBL/GenBank/DDBJ whole genome shotgun (WGS) entry which is preliminary data.</text>
</comment>
<evidence type="ECO:0000256" key="2">
    <source>
        <dbReference type="ARBA" id="ARBA00023125"/>
    </source>
</evidence>
<keyword evidence="6" id="KW-1185">Reference proteome</keyword>
<keyword evidence="3" id="KW-0804">Transcription</keyword>
<dbReference type="Pfam" id="PF01638">
    <property type="entry name" value="HxlR"/>
    <property type="match status" value="1"/>
</dbReference>
<evidence type="ECO:0000256" key="1">
    <source>
        <dbReference type="ARBA" id="ARBA00023015"/>
    </source>
</evidence>
<dbReference type="PANTHER" id="PTHR33204">
    <property type="entry name" value="TRANSCRIPTIONAL REGULATOR, MARR FAMILY"/>
    <property type="match status" value="1"/>
</dbReference>
<dbReference type="InterPro" id="IPR002577">
    <property type="entry name" value="HTH_HxlR"/>
</dbReference>
<dbReference type="Proteomes" id="UP000198345">
    <property type="component" value="Unassembled WGS sequence"/>
</dbReference>
<dbReference type="AlphaFoldDB" id="A0A226GUT4"/>
<dbReference type="SUPFAM" id="SSF46785">
    <property type="entry name" value="Winged helix' DNA-binding domain"/>
    <property type="match status" value="1"/>
</dbReference>
<keyword evidence="2" id="KW-0238">DNA-binding</keyword>
<dbReference type="Gene3D" id="1.10.10.10">
    <property type="entry name" value="Winged helix-like DNA-binding domain superfamily/Winged helix DNA-binding domain"/>
    <property type="match status" value="1"/>
</dbReference>
<proteinExistence type="predicted"/>
<accession>A0A226GUT4</accession>
<dbReference type="PROSITE" id="PS51118">
    <property type="entry name" value="HTH_HXLR"/>
    <property type="match status" value="1"/>
</dbReference>
<name>A0A226GUT4_9FLAO</name>
<dbReference type="RefSeq" id="WP_089051446.1">
    <property type="nucleotide sequence ID" value="NZ_FXTV01000004.1"/>
</dbReference>
<dbReference type="OrthoDB" id="769662at2"/>
<organism evidence="5 6">
    <name type="scientific">Flavobacterium hercynium</name>
    <dbReference type="NCBI Taxonomy" id="387094"/>
    <lineage>
        <taxon>Bacteria</taxon>
        <taxon>Pseudomonadati</taxon>
        <taxon>Bacteroidota</taxon>
        <taxon>Flavobacteriia</taxon>
        <taxon>Flavobacteriales</taxon>
        <taxon>Flavobacteriaceae</taxon>
        <taxon>Flavobacterium</taxon>
    </lineage>
</organism>
<dbReference type="EMBL" id="MUGW01000047">
    <property type="protein sequence ID" value="OXA85802.1"/>
    <property type="molecule type" value="Genomic_DNA"/>
</dbReference>
<evidence type="ECO:0000313" key="5">
    <source>
        <dbReference type="EMBL" id="OXA85802.1"/>
    </source>
</evidence>